<feature type="region of interest" description="Disordered" evidence="11">
    <location>
        <begin position="252"/>
        <end position="274"/>
    </location>
</feature>
<evidence type="ECO:0000256" key="5">
    <source>
        <dbReference type="ARBA" id="ARBA00022670"/>
    </source>
</evidence>
<evidence type="ECO:0000256" key="8">
    <source>
        <dbReference type="ARBA" id="ARBA00022833"/>
    </source>
</evidence>
<evidence type="ECO:0000256" key="3">
    <source>
        <dbReference type="ARBA" id="ARBA00006006"/>
    </source>
</evidence>
<comment type="cofactor">
    <cofactor evidence="1">
        <name>Zn(2+)</name>
        <dbReference type="ChEBI" id="CHEBI:29105"/>
    </cofactor>
</comment>
<accession>A0A9X3IXX9</accession>
<evidence type="ECO:0000256" key="7">
    <source>
        <dbReference type="ARBA" id="ARBA00022801"/>
    </source>
</evidence>
<evidence type="ECO:0000256" key="1">
    <source>
        <dbReference type="ARBA" id="ARBA00001947"/>
    </source>
</evidence>
<dbReference type="GO" id="GO:0005615">
    <property type="term" value="C:extracellular space"/>
    <property type="evidence" value="ECO:0007669"/>
    <property type="project" value="InterPro"/>
</dbReference>
<reference evidence="13" key="1">
    <citation type="submission" date="2022-11" db="EMBL/GenBank/DDBJ databases">
        <title>Minimal conservation of predation-associated metabolite biosynthetic gene clusters underscores biosynthetic potential of Myxococcota including descriptions for ten novel species: Archangium lansinium sp. nov., Myxococcus landrumus sp. nov., Nannocystis bai.</title>
        <authorList>
            <person name="Ahearne A."/>
            <person name="Stevens C."/>
            <person name="Phillips K."/>
        </authorList>
    </citation>
    <scope>NUCLEOTIDE SEQUENCE</scope>
    <source>
        <strain evidence="13">Na p29</strain>
    </source>
</reference>
<comment type="subcellular location">
    <subcellularLocation>
        <location evidence="2">Secreted</location>
    </subcellularLocation>
</comment>
<dbReference type="Gene3D" id="3.10.170.10">
    <property type="match status" value="1"/>
</dbReference>
<dbReference type="InterPro" id="IPR050371">
    <property type="entry name" value="Fungal_virulence_M36"/>
</dbReference>
<feature type="domain" description="PA" evidence="12">
    <location>
        <begin position="466"/>
        <end position="559"/>
    </location>
</feature>
<keyword evidence="9" id="KW-0482">Metalloprotease</keyword>
<dbReference type="SUPFAM" id="SSF55486">
    <property type="entry name" value="Metalloproteases ('zincins'), catalytic domain"/>
    <property type="match status" value="1"/>
</dbReference>
<feature type="compositionally biased region" description="Basic residues" evidence="11">
    <location>
        <begin position="1129"/>
        <end position="1139"/>
    </location>
</feature>
<keyword evidence="4" id="KW-0964">Secreted</keyword>
<dbReference type="InterPro" id="IPR001842">
    <property type="entry name" value="Peptidase_M36"/>
</dbReference>
<dbReference type="Gene3D" id="3.50.30.30">
    <property type="match status" value="1"/>
</dbReference>
<evidence type="ECO:0000313" key="13">
    <source>
        <dbReference type="EMBL" id="MCY1007931.1"/>
    </source>
</evidence>
<dbReference type="CDD" id="cd04818">
    <property type="entry name" value="PA_subtilisin_1"/>
    <property type="match status" value="1"/>
</dbReference>
<dbReference type="SUPFAM" id="SSF52025">
    <property type="entry name" value="PA domain"/>
    <property type="match status" value="1"/>
</dbReference>
<comment type="caution">
    <text evidence="13">The sequence shown here is derived from an EMBL/GenBank/DDBJ whole genome shotgun (WGS) entry which is preliminary data.</text>
</comment>
<sequence length="1286" mass="135353">MPAYASGSTVPALAGEFVSDAVIASRHDGAPSFVWATGESPRGASPEQAARYHLERLRPLYAVPRAALAGLRLVHVHDTGRGGIVVILRPTVAGVDVMQGDIKVLMGRDLGLRAIAGSPHPAALASSARAAAVSAPASVSAALRELFGVDVPQDRWVATRAADAAGRVPYTLAKAPAGLRLDRPARVRPVYFPSGRTLVPAHRVEVQATPVGGELTAFAVVIAADDGRVLARRDAKQRDAFSYRVWADEDGDHRPLDGPLEDYTPHPLGEPTGGPTSGVAPVLIAMEGFNANPDGVADPWLPPGATETNGNNVDAYCNHGGDELLGAKDFRATVTAPGVFDRTFDLTKEPIGDKEQCMASATQLFYVTNYMHDWWYDSGFNEGAGNAQVDNFGRGGVGGDPLLTLAQDGAFDGARDNAFMVTLEDGESPHMHMFLYSAPAGELSLTVDGEAYAVGQAGFGPKVYDVTAELVVVDDGMGKSPTDGCEPPLNDLSGRIALIDRGTCEFELKAQLAEEAGAVGVIYPDILADMPAYPPGPDHTMEDPTIPGQGLAKADGDALKALLMNGPLTAHMVGDSLPERDGTLDNTIVAHEWGHFIHNRLVECVSWQCRAQGEGWGDFLGLHLSLRSGDDLDGTYAANAYASFDPTGYFGVRRAPYSVDITKNALTFRHIGADEPLPDEHPLNDLFGAPNYESHNAGEVWATMMWEVYVALHKVNSGRKSFDEVRRAMSDYVVTGMMMAPVGPTFTEQRDAVLAAIAAADPTDFAAAATAFARRGAGTCAVGPSRDSVTFTGVMEDFEVRPLGVIAAAAVDDLTMSCDQDGVVDVGEPGVLNVNIDNLGGGDLAGAQLEVSASSPSVTFAGETKLALDSLAPRDSLSLQFPFELPEALAGVEDVTFTVTMTTPGGCTSETVRELAVVLNGDPMAASSSLDDVEAADSLWKTEGNGGAALWSRAANASSGKGWHADNADVTTNTWLTSPAMQVAADQPLKISFDHAFFFDSSADQEANVLAWDGGVVEISADQGKTWDDLSKFGDPGYTGMIASSDNPLSNRPGYVLVSPSYPLLDHVEVDLGTAFAGQEIQLRFRLGTDFATGAPGWDIDNIGFSGVTNTPFPGGWPTPATASARCRPPARARTRAARPTRPTARAASPTRARRHRRPAATTAAPAAPTRAAAGEGRGCWPWRGSCGGAGGSREAGPRGMTKGACSRTCPFAHARRSMSEGTCPQCACGPVRTASPRLARSVLGPPSLQVCAGDLRPLSSSWPWACRGPGARRARRPAARPRARA</sequence>
<dbReference type="GO" id="GO:0008270">
    <property type="term" value="F:zinc ion binding"/>
    <property type="evidence" value="ECO:0007669"/>
    <property type="project" value="InterPro"/>
</dbReference>
<name>A0A9X3IXX9_9BACT</name>
<evidence type="ECO:0000256" key="9">
    <source>
        <dbReference type="ARBA" id="ARBA00023049"/>
    </source>
</evidence>
<keyword evidence="14" id="KW-1185">Reference proteome</keyword>
<dbReference type="EMBL" id="JAPNKE010000002">
    <property type="protein sequence ID" value="MCY1007931.1"/>
    <property type="molecule type" value="Genomic_DNA"/>
</dbReference>
<evidence type="ECO:0000313" key="14">
    <source>
        <dbReference type="Proteomes" id="UP001150924"/>
    </source>
</evidence>
<feature type="region of interest" description="Disordered" evidence="11">
    <location>
        <begin position="1120"/>
        <end position="1177"/>
    </location>
</feature>
<organism evidence="13 14">
    <name type="scientific">Nannocystis pusilla</name>
    <dbReference type="NCBI Taxonomy" id="889268"/>
    <lineage>
        <taxon>Bacteria</taxon>
        <taxon>Pseudomonadati</taxon>
        <taxon>Myxococcota</taxon>
        <taxon>Polyangia</taxon>
        <taxon>Nannocystales</taxon>
        <taxon>Nannocystaceae</taxon>
        <taxon>Nannocystis</taxon>
    </lineage>
</organism>
<proteinExistence type="inferred from homology"/>
<dbReference type="GO" id="GO:0004222">
    <property type="term" value="F:metalloendopeptidase activity"/>
    <property type="evidence" value="ECO:0007669"/>
    <property type="project" value="InterPro"/>
</dbReference>
<evidence type="ECO:0000256" key="10">
    <source>
        <dbReference type="ARBA" id="ARBA00023145"/>
    </source>
</evidence>
<dbReference type="PANTHER" id="PTHR33478">
    <property type="entry name" value="EXTRACELLULAR METALLOPROTEINASE MEP"/>
    <property type="match status" value="1"/>
</dbReference>
<keyword evidence="10" id="KW-0865">Zymogen</keyword>
<dbReference type="Pfam" id="PF02225">
    <property type="entry name" value="PA"/>
    <property type="match status" value="1"/>
</dbReference>
<keyword evidence="8" id="KW-0862">Zinc</keyword>
<comment type="similarity">
    <text evidence="3">Belongs to the peptidase M36 family.</text>
</comment>
<gene>
    <name evidence="13" type="ORF">OV079_20705</name>
</gene>
<dbReference type="InterPro" id="IPR046450">
    <property type="entry name" value="PA_dom_sf"/>
</dbReference>
<evidence type="ECO:0000256" key="4">
    <source>
        <dbReference type="ARBA" id="ARBA00022525"/>
    </source>
</evidence>
<dbReference type="Gene3D" id="2.60.120.260">
    <property type="entry name" value="Galactose-binding domain-like"/>
    <property type="match status" value="1"/>
</dbReference>
<evidence type="ECO:0000259" key="12">
    <source>
        <dbReference type="Pfam" id="PF02225"/>
    </source>
</evidence>
<dbReference type="Proteomes" id="UP001150924">
    <property type="component" value="Unassembled WGS sequence"/>
</dbReference>
<dbReference type="Gene3D" id="1.10.390.10">
    <property type="entry name" value="Neutral Protease Domain 2"/>
    <property type="match status" value="1"/>
</dbReference>
<evidence type="ECO:0000256" key="6">
    <source>
        <dbReference type="ARBA" id="ARBA00022723"/>
    </source>
</evidence>
<keyword evidence="7" id="KW-0378">Hydrolase</keyword>
<dbReference type="Pfam" id="PF02128">
    <property type="entry name" value="Peptidase_M36"/>
    <property type="match status" value="1"/>
</dbReference>
<evidence type="ECO:0000256" key="11">
    <source>
        <dbReference type="SAM" id="MobiDB-lite"/>
    </source>
</evidence>
<protein>
    <submittedName>
        <fullName evidence="13">M36 family metallopeptidase</fullName>
    </submittedName>
</protein>
<feature type="compositionally biased region" description="Low complexity" evidence="11">
    <location>
        <begin position="1160"/>
        <end position="1174"/>
    </location>
</feature>
<dbReference type="PANTHER" id="PTHR33478:SF1">
    <property type="entry name" value="EXTRACELLULAR METALLOPROTEINASE MEP"/>
    <property type="match status" value="1"/>
</dbReference>
<evidence type="ECO:0000256" key="2">
    <source>
        <dbReference type="ARBA" id="ARBA00004613"/>
    </source>
</evidence>
<dbReference type="InterPro" id="IPR027268">
    <property type="entry name" value="Peptidase_M4/M1_CTD_sf"/>
</dbReference>
<feature type="compositionally biased region" description="Low complexity" evidence="11">
    <location>
        <begin position="1140"/>
        <end position="1151"/>
    </location>
</feature>
<keyword evidence="5" id="KW-0645">Protease</keyword>
<dbReference type="RefSeq" id="WP_267770574.1">
    <property type="nucleotide sequence ID" value="NZ_JAPNKE010000002.1"/>
</dbReference>
<keyword evidence="6" id="KW-0479">Metal-binding</keyword>
<dbReference type="GO" id="GO:0006508">
    <property type="term" value="P:proteolysis"/>
    <property type="evidence" value="ECO:0007669"/>
    <property type="project" value="UniProtKB-KW"/>
</dbReference>
<dbReference type="InterPro" id="IPR003137">
    <property type="entry name" value="PA_domain"/>
</dbReference>